<accession>A0ABD0MTV0</accession>
<dbReference type="Proteomes" id="UP001529510">
    <property type="component" value="Unassembled WGS sequence"/>
</dbReference>
<comment type="caution">
    <text evidence="2">The sequence shown here is derived from an EMBL/GenBank/DDBJ whole genome shotgun (WGS) entry which is preliminary data.</text>
</comment>
<feature type="non-terminal residue" evidence="2">
    <location>
        <position position="1"/>
    </location>
</feature>
<dbReference type="AlphaFoldDB" id="A0ABD0MTV0"/>
<evidence type="ECO:0000313" key="2">
    <source>
        <dbReference type="EMBL" id="KAL0152217.1"/>
    </source>
</evidence>
<proteinExistence type="predicted"/>
<name>A0ABD0MTV0_CIRMR</name>
<feature type="non-terminal residue" evidence="2">
    <location>
        <position position="121"/>
    </location>
</feature>
<keyword evidence="3" id="KW-1185">Reference proteome</keyword>
<organism evidence="2 3">
    <name type="scientific">Cirrhinus mrigala</name>
    <name type="common">Mrigala</name>
    <dbReference type="NCBI Taxonomy" id="683832"/>
    <lineage>
        <taxon>Eukaryota</taxon>
        <taxon>Metazoa</taxon>
        <taxon>Chordata</taxon>
        <taxon>Craniata</taxon>
        <taxon>Vertebrata</taxon>
        <taxon>Euteleostomi</taxon>
        <taxon>Actinopterygii</taxon>
        <taxon>Neopterygii</taxon>
        <taxon>Teleostei</taxon>
        <taxon>Ostariophysi</taxon>
        <taxon>Cypriniformes</taxon>
        <taxon>Cyprinidae</taxon>
        <taxon>Labeoninae</taxon>
        <taxon>Labeonini</taxon>
        <taxon>Cirrhinus</taxon>
    </lineage>
</organism>
<evidence type="ECO:0000313" key="3">
    <source>
        <dbReference type="Proteomes" id="UP001529510"/>
    </source>
</evidence>
<evidence type="ECO:0000256" key="1">
    <source>
        <dbReference type="SAM" id="MobiDB-lite"/>
    </source>
</evidence>
<feature type="compositionally biased region" description="Polar residues" evidence="1">
    <location>
        <begin position="54"/>
        <end position="64"/>
    </location>
</feature>
<protein>
    <submittedName>
        <fullName evidence="2">Uncharacterized protein</fullName>
    </submittedName>
</protein>
<feature type="compositionally biased region" description="Polar residues" evidence="1">
    <location>
        <begin position="1"/>
        <end position="18"/>
    </location>
</feature>
<sequence length="121" mass="12542">FNISNGYNSPEVPANSTKLGEPVDPWEAYRTPPEPSRSTPGGPRQRPPMALTLTGRSSPETGANSAKLGSKVRPPADLSGAAIPGYGPLYVQAPNLRPGPRGLKAGSTDSPRQPLSDAATP</sequence>
<reference evidence="2 3" key="1">
    <citation type="submission" date="2024-05" db="EMBL/GenBank/DDBJ databases">
        <title>Genome sequencing and assembly of Indian major carp, Cirrhinus mrigala (Hamilton, 1822).</title>
        <authorList>
            <person name="Mohindra V."/>
            <person name="Chowdhury L.M."/>
            <person name="Lal K."/>
            <person name="Jena J.K."/>
        </authorList>
    </citation>
    <scope>NUCLEOTIDE SEQUENCE [LARGE SCALE GENOMIC DNA]</scope>
    <source>
        <strain evidence="2">CM1030</strain>
        <tissue evidence="2">Blood</tissue>
    </source>
</reference>
<feature type="region of interest" description="Disordered" evidence="1">
    <location>
        <begin position="1"/>
        <end position="121"/>
    </location>
</feature>
<gene>
    <name evidence="2" type="ORF">M9458_051940</name>
</gene>
<dbReference type="EMBL" id="JAMKFB020000189">
    <property type="protein sequence ID" value="KAL0152217.1"/>
    <property type="molecule type" value="Genomic_DNA"/>
</dbReference>